<keyword evidence="1" id="KW-0489">Methyltransferase</keyword>
<keyword evidence="1" id="KW-0808">Transferase</keyword>
<dbReference type="GO" id="GO:0032259">
    <property type="term" value="P:methylation"/>
    <property type="evidence" value="ECO:0007669"/>
    <property type="project" value="UniProtKB-KW"/>
</dbReference>
<accession>A0A1H3X6A6</accession>
<sequence>MPYRGEHQLITSAPSLLGKHVGSNSYWHHLLFNEQPSEVQRLITETQCNFSLETEKDFNVIKINHKKRKISFLQYIDIFSMPFPTLAYSWIIDLPSQSIKKRHYITPHLPILHRKELLLPPDHPDIPKFAALTKQLEDAGLFKDSRKIGYKKQWEERLRNAGYKVVDHQLVGLDGSEIAPPATIEKTSNVERHRTALTRYALSKPMQLLAKHDFLEGKHTIFDYGCGKGSDVDILRQNNLTANGWDPHFCPYNPKHTADIVNLGFVINVIEDKTERMEAVLGAYQLCTQFLCAAVMLGEQSPERGRLFRDGVLTSRNTFQRYYSQEEFREYLRHVLDEDPVAVGPGVFFVFKDKDAEQAFLERRYRNRATANRLISQLPKVPKAPKAERAARLTKADKERAFYEQHAALLDALWLRWLELGRPPQDDEFPDLAASKDLFGTAQRALKFLQRFHGDELLKLAFDSRRDDLTVYFAMRRFDQQRIYRHLPESLKRDVKAFFQNYQHAQTDGERLLFSAGNPALLRQMCQQAAAQGYGYLDEEGAFTFHTAQVVALPPILRVYIGCATFVFGDVTSADLLKIHAESGKLSLMKYDDFEESPLPRLLERIKISLVNQRFEYYKYGDTYTPPYLYRKARFLTPDFPHYAEQLAFDQVLATHPEFALDGYGMPPEQFDATLQRLRLAVVGFELQPAPHIPALDDPCGQYHTFRDFIECGATQARTGLPNLPKQAESYNALAALAQHIIDPVMDYFGGIELTYGFCSPELAKHIKGSIDPKRDQHAAHEVNTRGNLICERKGAACDFIVPDENMLEVAQWIVQNTPFDRLYFYGNDKPLHVSYGDEHNRAIVLMLPGKSGRLVPKVVTAERFATMTTDA</sequence>
<evidence type="ECO:0000313" key="2">
    <source>
        <dbReference type="Proteomes" id="UP000199397"/>
    </source>
</evidence>
<keyword evidence="2" id="KW-1185">Reference proteome</keyword>
<organism evidence="1 2">
    <name type="scientific">Thiothrix caldifontis</name>
    <dbReference type="NCBI Taxonomy" id="525918"/>
    <lineage>
        <taxon>Bacteria</taxon>
        <taxon>Pseudomonadati</taxon>
        <taxon>Pseudomonadota</taxon>
        <taxon>Gammaproteobacteria</taxon>
        <taxon>Thiotrichales</taxon>
        <taxon>Thiotrichaceae</taxon>
        <taxon>Thiothrix</taxon>
    </lineage>
</organism>
<dbReference type="OrthoDB" id="224775at2"/>
<dbReference type="Gene3D" id="3.30.1380.10">
    <property type="match status" value="1"/>
</dbReference>
<dbReference type="EMBL" id="FNQP01000003">
    <property type="protein sequence ID" value="SDZ94916.1"/>
    <property type="molecule type" value="Genomic_DNA"/>
</dbReference>
<evidence type="ECO:0000313" key="1">
    <source>
        <dbReference type="EMBL" id="SDZ94916.1"/>
    </source>
</evidence>
<proteinExistence type="predicted"/>
<dbReference type="STRING" id="525918.SAMN05660964_00596"/>
<dbReference type="Proteomes" id="UP000199397">
    <property type="component" value="Unassembled WGS sequence"/>
</dbReference>
<dbReference type="NCBIfam" id="TIGR04096">
    <property type="entry name" value="dnd_rel_methyl"/>
    <property type="match status" value="1"/>
</dbReference>
<protein>
    <submittedName>
        <fullName evidence="1">DNA phosphorothioation-associated putative methyltransferase</fullName>
    </submittedName>
</protein>
<reference evidence="1 2" key="1">
    <citation type="submission" date="2016-10" db="EMBL/GenBank/DDBJ databases">
        <authorList>
            <person name="de Groot N.N."/>
        </authorList>
    </citation>
    <scope>NUCLEOTIDE SEQUENCE [LARGE SCALE GENOMIC DNA]</scope>
    <source>
        <strain evidence="1 2">DSM 21228</strain>
    </source>
</reference>
<dbReference type="AlphaFoldDB" id="A0A1H3X6A6"/>
<name>A0A1H3X6A6_9GAMM</name>
<dbReference type="SUPFAM" id="SSF55166">
    <property type="entry name" value="Hedgehog/DD-peptidase"/>
    <property type="match status" value="1"/>
</dbReference>
<dbReference type="InterPro" id="IPR024019">
    <property type="entry name" value="CHP04096"/>
</dbReference>
<dbReference type="GO" id="GO:0008168">
    <property type="term" value="F:methyltransferase activity"/>
    <property type="evidence" value="ECO:0007669"/>
    <property type="project" value="UniProtKB-KW"/>
</dbReference>
<gene>
    <name evidence="1" type="ORF">SAMN05660964_00596</name>
</gene>
<dbReference type="InterPro" id="IPR009045">
    <property type="entry name" value="Zn_M74/Hedgehog-like"/>
</dbReference>